<keyword evidence="1" id="KW-0472">Membrane</keyword>
<feature type="transmembrane region" description="Helical" evidence="1">
    <location>
        <begin position="125"/>
        <end position="146"/>
    </location>
</feature>
<dbReference type="EMBL" id="CP102487">
    <property type="protein sequence ID" value="UUX59191.1"/>
    <property type="molecule type" value="Genomic_DNA"/>
</dbReference>
<sequence length="152" mass="15762">MKAATQSKWGRSRFGGGPGALVAASLVTGVVLSAGAGVLFARLNAPDHFMLAALIMAAGLLPVISTACWALLLDRNTLRGATRNPEISVESQWHDKAAVGVFQDLLIVCGLGAALFSFIPVAVSLGLALAGMVLVAMVDFAVRYLLIKRAEG</sequence>
<evidence type="ECO:0000313" key="3">
    <source>
        <dbReference type="EMBL" id="UUX59191.1"/>
    </source>
</evidence>
<protein>
    <submittedName>
        <fullName evidence="3">Uncharacterized protein</fullName>
    </submittedName>
</protein>
<dbReference type="OrthoDB" id="4420630at2"/>
<evidence type="ECO:0000313" key="4">
    <source>
        <dbReference type="Proteomes" id="UP000320717"/>
    </source>
</evidence>
<dbReference type="KEGG" id="gar:AOZ07_00640"/>
<evidence type="ECO:0000313" key="5">
    <source>
        <dbReference type="Proteomes" id="UP001060018"/>
    </source>
</evidence>
<organism evidence="3 5">
    <name type="scientific">Glutamicibacter halophytocola</name>
    <dbReference type="NCBI Taxonomy" id="1933880"/>
    <lineage>
        <taxon>Bacteria</taxon>
        <taxon>Bacillati</taxon>
        <taxon>Actinomycetota</taxon>
        <taxon>Actinomycetes</taxon>
        <taxon>Micrococcales</taxon>
        <taxon>Micrococcaceae</taxon>
        <taxon>Glutamicibacter</taxon>
    </lineage>
</organism>
<dbReference type="RefSeq" id="WP_060700239.1">
    <property type="nucleotide sequence ID" value="NZ_CP012750.1"/>
</dbReference>
<feature type="transmembrane region" description="Helical" evidence="1">
    <location>
        <begin position="49"/>
        <end position="73"/>
    </location>
</feature>
<feature type="transmembrane region" description="Helical" evidence="1">
    <location>
        <begin position="21"/>
        <end position="43"/>
    </location>
</feature>
<name>A0A5B8I4A3_9MICC</name>
<keyword evidence="1" id="KW-0812">Transmembrane</keyword>
<reference evidence="3" key="2">
    <citation type="journal article" date="2022" name="Pest Manag. Sci.">
        <title>Glutamicibacter halophytocola-mediated host fitness of potato tuber moth on Solanaceae crops.</title>
        <authorList>
            <person name="Wang W."/>
            <person name="Xiao G."/>
            <person name="Du G."/>
            <person name="Chang L."/>
            <person name="Yang Y."/>
            <person name="Ye J."/>
            <person name="Chen B."/>
        </authorList>
    </citation>
    <scope>NUCLEOTIDE SEQUENCE</scope>
    <source>
        <strain evidence="3">S2</strain>
    </source>
</reference>
<dbReference type="AlphaFoldDB" id="A0A5B8I4A3"/>
<accession>A0A5B8I4A3</accession>
<evidence type="ECO:0000313" key="2">
    <source>
        <dbReference type="EMBL" id="QDY67036.1"/>
    </source>
</evidence>
<feature type="transmembrane region" description="Helical" evidence="1">
    <location>
        <begin position="97"/>
        <end position="119"/>
    </location>
</feature>
<gene>
    <name evidence="2" type="ORF">FQA45_12300</name>
    <name evidence="3" type="ORF">NUH22_00660</name>
</gene>
<proteinExistence type="predicted"/>
<dbReference type="Proteomes" id="UP000320717">
    <property type="component" value="Chromosome"/>
</dbReference>
<dbReference type="Proteomes" id="UP001060018">
    <property type="component" value="Chromosome"/>
</dbReference>
<evidence type="ECO:0000256" key="1">
    <source>
        <dbReference type="SAM" id="Phobius"/>
    </source>
</evidence>
<dbReference type="EMBL" id="CP042260">
    <property type="protein sequence ID" value="QDY67036.1"/>
    <property type="molecule type" value="Genomic_DNA"/>
</dbReference>
<keyword evidence="4" id="KW-1185">Reference proteome</keyword>
<reference evidence="2 4" key="1">
    <citation type="submission" date="2019-07" db="EMBL/GenBank/DDBJ databases">
        <title>Complete Genome Sequence of drought tolerant Plant Growth-Promoting Rhizobacterium Glutamicibacter halophytocola DR408.</title>
        <authorList>
            <person name="Nishu S.D."/>
            <person name="Lee T.K."/>
        </authorList>
    </citation>
    <scope>NUCLEOTIDE SEQUENCE [LARGE SCALE GENOMIC DNA]</scope>
    <source>
        <strain evidence="2 4">DR408</strain>
    </source>
</reference>
<keyword evidence="1" id="KW-1133">Transmembrane helix</keyword>